<dbReference type="EMBL" id="CAJHNH020003902">
    <property type="protein sequence ID" value="CAG5130236.1"/>
    <property type="molecule type" value="Genomic_DNA"/>
</dbReference>
<dbReference type="AlphaFoldDB" id="A0A8S3ZSH0"/>
<keyword evidence="4" id="KW-0663">Pyridoxal phosphate</keyword>
<evidence type="ECO:0000259" key="6">
    <source>
        <dbReference type="SMART" id="SM01119"/>
    </source>
</evidence>
<gene>
    <name evidence="7" type="ORF">CUNI_LOCUS15794</name>
</gene>
<protein>
    <recommendedName>
        <fullName evidence="6">D-serine dehydratase-like domain-containing protein</fullName>
    </recommendedName>
</protein>
<keyword evidence="5" id="KW-0456">Lyase</keyword>
<comment type="similarity">
    <text evidence="3">Belongs to the DSD1 family.</text>
</comment>
<evidence type="ECO:0000256" key="2">
    <source>
        <dbReference type="ARBA" id="ARBA00001946"/>
    </source>
</evidence>
<dbReference type="InterPro" id="IPR051466">
    <property type="entry name" value="D-amino_acid_metab_enzyme"/>
</dbReference>
<evidence type="ECO:0000256" key="1">
    <source>
        <dbReference type="ARBA" id="ARBA00001933"/>
    </source>
</evidence>
<dbReference type="SUPFAM" id="SSF51419">
    <property type="entry name" value="PLP-binding barrel"/>
    <property type="match status" value="1"/>
</dbReference>
<feature type="domain" description="D-serine dehydratase-like" evidence="6">
    <location>
        <begin position="344"/>
        <end position="429"/>
    </location>
</feature>
<dbReference type="Proteomes" id="UP000678393">
    <property type="component" value="Unassembled WGS sequence"/>
</dbReference>
<dbReference type="GO" id="GO:0016830">
    <property type="term" value="F:carbon-carbon lyase activity"/>
    <property type="evidence" value="ECO:0007669"/>
    <property type="project" value="UniProtKB-ARBA"/>
</dbReference>
<evidence type="ECO:0000313" key="7">
    <source>
        <dbReference type="EMBL" id="CAG5130236.1"/>
    </source>
</evidence>
<dbReference type="SMART" id="SM01119">
    <property type="entry name" value="D-ser_dehydrat"/>
    <property type="match status" value="1"/>
</dbReference>
<dbReference type="Gene3D" id="3.20.20.10">
    <property type="entry name" value="Alanine racemase"/>
    <property type="match status" value="1"/>
</dbReference>
<evidence type="ECO:0000256" key="5">
    <source>
        <dbReference type="ARBA" id="ARBA00023239"/>
    </source>
</evidence>
<evidence type="ECO:0000256" key="4">
    <source>
        <dbReference type="ARBA" id="ARBA00022898"/>
    </source>
</evidence>
<name>A0A8S3ZSH0_9EUPU</name>
<dbReference type="Pfam" id="PF14031">
    <property type="entry name" value="D-ser_dehydrat"/>
    <property type="match status" value="1"/>
</dbReference>
<organism evidence="7 8">
    <name type="scientific">Candidula unifasciata</name>
    <dbReference type="NCBI Taxonomy" id="100452"/>
    <lineage>
        <taxon>Eukaryota</taxon>
        <taxon>Metazoa</taxon>
        <taxon>Spiralia</taxon>
        <taxon>Lophotrochozoa</taxon>
        <taxon>Mollusca</taxon>
        <taxon>Gastropoda</taxon>
        <taxon>Heterobranchia</taxon>
        <taxon>Euthyneura</taxon>
        <taxon>Panpulmonata</taxon>
        <taxon>Eupulmonata</taxon>
        <taxon>Stylommatophora</taxon>
        <taxon>Helicina</taxon>
        <taxon>Helicoidea</taxon>
        <taxon>Geomitridae</taxon>
        <taxon>Candidula</taxon>
    </lineage>
</organism>
<dbReference type="Gene3D" id="2.40.37.20">
    <property type="entry name" value="D-serine dehydratase-like domain"/>
    <property type="match status" value="1"/>
</dbReference>
<dbReference type="GO" id="GO:0008721">
    <property type="term" value="F:D-serine ammonia-lyase activity"/>
    <property type="evidence" value="ECO:0007669"/>
    <property type="project" value="TreeGrafter"/>
</dbReference>
<reference evidence="7" key="1">
    <citation type="submission" date="2021-04" db="EMBL/GenBank/DDBJ databases">
        <authorList>
            <consortium name="Molecular Ecology Group"/>
        </authorList>
    </citation>
    <scope>NUCLEOTIDE SEQUENCE</scope>
</reference>
<dbReference type="CDD" id="cd06819">
    <property type="entry name" value="PLPDE_III_LS_D-TA"/>
    <property type="match status" value="1"/>
</dbReference>
<dbReference type="InterPro" id="IPR026956">
    <property type="entry name" value="D-ser_dehydrat-like_dom"/>
</dbReference>
<dbReference type="InterPro" id="IPR001608">
    <property type="entry name" value="Ala_racemase_N"/>
</dbReference>
<dbReference type="PANTHER" id="PTHR28004:SF2">
    <property type="entry name" value="D-SERINE DEHYDRATASE"/>
    <property type="match status" value="1"/>
</dbReference>
<dbReference type="PANTHER" id="PTHR28004">
    <property type="entry name" value="ZGC:162816-RELATED"/>
    <property type="match status" value="1"/>
</dbReference>
<evidence type="ECO:0000313" key="8">
    <source>
        <dbReference type="Proteomes" id="UP000678393"/>
    </source>
</evidence>
<dbReference type="Pfam" id="PF01168">
    <property type="entry name" value="Ala_racemase_N"/>
    <property type="match status" value="1"/>
</dbReference>
<dbReference type="FunFam" id="3.20.20.10:FF:000026">
    <property type="entry name" value="D-threonine aldolase"/>
    <property type="match status" value="1"/>
</dbReference>
<dbReference type="InterPro" id="IPR042208">
    <property type="entry name" value="D-ser_dehydrat-like_sf"/>
</dbReference>
<evidence type="ECO:0000256" key="3">
    <source>
        <dbReference type="ARBA" id="ARBA00005323"/>
    </source>
</evidence>
<sequence length="446" mass="48216">MHQSSAHLLSSTFYSRISSLLRCNEGLTLVIQNSLCHQKLHYCTGLGATSSSILKQSENSLHPRSNIYNTTRRMAFMKTPCNIGDPVSEVETPSLLVCLKSLEYNLKKMTETMKAFPGVNFRTHAKTHKCPMISRLQIKSGAVGVCCQTLTEAEAMVEGGIEDILLSNQVIGIKKLRRLAGLARYAKIAACVDSEGNIEDLSQAARELGVTVDVLVEVNVGGNRCGVEPGDSVLKLAEKIKSLPNINFKGLQCYNGKIQHIRSAADRKAAVGVVIEKTVKSIKALKDRGIDCSYITGGGTGTFQYEASSGVFTEVQPGSYVFMDVDYGKNLDVKEQFVSDFQQSLYVLSTVQSVAAGDRAILDAGLKAHSLDSGVPKLSGHPDLTYYNGGDEHGVVIPDGGLKVGDLVWLIPGHCDPTVNMHEWVVGLRDGKVECIWPVSGRGPGK</sequence>
<comment type="cofactor">
    <cofactor evidence="1">
        <name>pyridoxal 5'-phosphate</name>
        <dbReference type="ChEBI" id="CHEBI:597326"/>
    </cofactor>
</comment>
<comment type="cofactor">
    <cofactor evidence="2">
        <name>Mg(2+)</name>
        <dbReference type="ChEBI" id="CHEBI:18420"/>
    </cofactor>
</comment>
<dbReference type="OrthoDB" id="20198at2759"/>
<proteinExistence type="inferred from homology"/>
<keyword evidence="8" id="KW-1185">Reference proteome</keyword>
<comment type="caution">
    <text evidence="7">The sequence shown here is derived from an EMBL/GenBank/DDBJ whole genome shotgun (WGS) entry which is preliminary data.</text>
</comment>
<dbReference type="InterPro" id="IPR029066">
    <property type="entry name" value="PLP-binding_barrel"/>
</dbReference>
<accession>A0A8S3ZSH0</accession>
<dbReference type="GO" id="GO:0036088">
    <property type="term" value="P:D-serine catabolic process"/>
    <property type="evidence" value="ECO:0007669"/>
    <property type="project" value="TreeGrafter"/>
</dbReference>